<evidence type="ECO:0000313" key="2">
    <source>
        <dbReference type="Proteomes" id="UP000695022"/>
    </source>
</evidence>
<dbReference type="Proteomes" id="UP000695022">
    <property type="component" value="Unplaced"/>
</dbReference>
<organism evidence="2 3">
    <name type="scientific">Priapulus caudatus</name>
    <name type="common">Priapulid worm</name>
    <dbReference type="NCBI Taxonomy" id="37621"/>
    <lineage>
        <taxon>Eukaryota</taxon>
        <taxon>Metazoa</taxon>
        <taxon>Ecdysozoa</taxon>
        <taxon>Scalidophora</taxon>
        <taxon>Priapulida</taxon>
        <taxon>Priapulimorpha</taxon>
        <taxon>Priapulimorphida</taxon>
        <taxon>Priapulidae</taxon>
        <taxon>Priapulus</taxon>
    </lineage>
</organism>
<dbReference type="PANTHER" id="PTHR43157:SF72">
    <property type="entry name" value="RETINOL DEHYDROGENASE 14"/>
    <property type="match status" value="1"/>
</dbReference>
<proteinExistence type="predicted"/>
<keyword evidence="2" id="KW-1185">Reference proteome</keyword>
<dbReference type="RefSeq" id="XP_014661375.1">
    <property type="nucleotide sequence ID" value="XM_014805889.1"/>
</dbReference>
<dbReference type="PANTHER" id="PTHR43157">
    <property type="entry name" value="PHOSPHATIDYLINOSITOL-GLYCAN BIOSYNTHESIS CLASS F PROTEIN-RELATED"/>
    <property type="match status" value="1"/>
</dbReference>
<evidence type="ECO:0000313" key="3">
    <source>
        <dbReference type="RefSeq" id="XP_014661375.1"/>
    </source>
</evidence>
<dbReference type="SUPFAM" id="SSF51735">
    <property type="entry name" value="NAD(P)-binding Rossmann-fold domains"/>
    <property type="match status" value="1"/>
</dbReference>
<dbReference type="PRINTS" id="PR00081">
    <property type="entry name" value="GDHRDH"/>
</dbReference>
<keyword evidence="1" id="KW-0560">Oxidoreductase</keyword>
<name>A0ABM1DN54_PRICU</name>
<dbReference type="Pfam" id="PF00106">
    <property type="entry name" value="adh_short"/>
    <property type="match status" value="1"/>
</dbReference>
<evidence type="ECO:0000256" key="1">
    <source>
        <dbReference type="ARBA" id="ARBA00023002"/>
    </source>
</evidence>
<dbReference type="InterPro" id="IPR036291">
    <property type="entry name" value="NAD(P)-bd_dom_sf"/>
</dbReference>
<dbReference type="InterPro" id="IPR002347">
    <property type="entry name" value="SDR_fam"/>
</dbReference>
<dbReference type="Gene3D" id="3.40.50.720">
    <property type="entry name" value="NAD(P)-binding Rossmann-like Domain"/>
    <property type="match status" value="1"/>
</dbReference>
<dbReference type="GeneID" id="106804623"/>
<gene>
    <name evidence="3" type="primary">LOC106804623</name>
</gene>
<reference evidence="3" key="1">
    <citation type="submission" date="2025-08" db="UniProtKB">
        <authorList>
            <consortium name="RefSeq"/>
        </authorList>
    </citation>
    <scope>IDENTIFICATION</scope>
</reference>
<sequence length="319" mass="34997">MMSYLVPFLGVGVAVALSLWLIRQYRNYTITIYLSSVTMEGKTVIITGANSGIGKATATELAARGARVIMAVRDLESGRQAIADIRERTAAGELLLKRLDLASLACVRAFCADVLATEPRIDVLVNNAGVYGGPATTTEDGFEYNLAVNHLGHFLLTRLLTERLVESAPSRVIVVTSSLYRKGIVDFDNLNMVGAYNPAKAYKNSKLMNSLFGRELHRRTCERGVSTYLVHPGIVWSGLARRVNTPRIIRLLFRPLGLALLKTPFQGCQTSVFCAVDKSIEGVSGKYYGNCREEPLDSKALDSDVTKRLWEVSEKLTGC</sequence>
<protein>
    <submittedName>
        <fullName evidence="3">Retinol dehydrogenase 14-like</fullName>
    </submittedName>
</protein>
<accession>A0ABM1DN54</accession>